<comment type="caution">
    <text evidence="9">The sequence shown here is derived from an EMBL/GenBank/DDBJ whole genome shotgun (WGS) entry which is preliminary data.</text>
</comment>
<evidence type="ECO:0000313" key="9">
    <source>
        <dbReference type="EMBL" id="TWP38856.1"/>
    </source>
</evidence>
<dbReference type="RefSeq" id="WP_146314639.1">
    <property type="nucleotide sequence ID" value="NZ_VCQV01000001.1"/>
</dbReference>
<keyword evidence="3" id="KW-0238">DNA-binding</keyword>
<protein>
    <recommendedName>
        <fullName evidence="6">Glycerol operon regulatory protein</fullName>
    </recommendedName>
</protein>
<evidence type="ECO:0000256" key="3">
    <source>
        <dbReference type="ARBA" id="ARBA00023125"/>
    </source>
</evidence>
<evidence type="ECO:0000256" key="4">
    <source>
        <dbReference type="ARBA" id="ARBA00023163"/>
    </source>
</evidence>
<name>A0A563E8K4_9MICO</name>
<sequence length="265" mass="28343">MPPRTRQPSEHRQGAAASLFNGLSVLQAFSIAHPVLGVTEIADRVGLHKSTVSRILSGLADVGFVEREDESGRYRLGLSVVALAAPLLAELDVRRAALPFLEDLMDQTSETAAVSVWNGTEAVVVEQVPSPHQVKHSASIGTRYTKLESSSVRVFLAELAPEHAQQLLNTGQITRGDSVDLADPIGPRLARIRDAGVAVNDGLTTDEEFGVSAPVRDVRGFAAGCITLSAPRSRVHRHDNQDALIVAVRDTAKRVSMRLGLPEAG</sequence>
<dbReference type="Pfam" id="PF01614">
    <property type="entry name" value="IclR_C"/>
    <property type="match status" value="1"/>
</dbReference>
<dbReference type="OrthoDB" id="4924204at2"/>
<evidence type="ECO:0000256" key="6">
    <source>
        <dbReference type="ARBA" id="ARBA00070406"/>
    </source>
</evidence>
<dbReference type="PROSITE" id="PS51077">
    <property type="entry name" value="HTH_ICLR"/>
    <property type="match status" value="1"/>
</dbReference>
<organism evidence="9 10">
    <name type="scientific">Leekyejoonella antrihumi</name>
    <dbReference type="NCBI Taxonomy" id="1660198"/>
    <lineage>
        <taxon>Bacteria</taxon>
        <taxon>Bacillati</taxon>
        <taxon>Actinomycetota</taxon>
        <taxon>Actinomycetes</taxon>
        <taxon>Micrococcales</taxon>
        <taxon>Dermacoccaceae</taxon>
        <taxon>Leekyejoonella</taxon>
    </lineage>
</organism>
<accession>A0A563E8K4</accession>
<dbReference type="InterPro" id="IPR029016">
    <property type="entry name" value="GAF-like_dom_sf"/>
</dbReference>
<dbReference type="InterPro" id="IPR050707">
    <property type="entry name" value="HTH_MetabolicPath_Reg"/>
</dbReference>
<reference evidence="9 10" key="2">
    <citation type="submission" date="2019-08" db="EMBL/GenBank/DDBJ databases">
        <title>Jejuicoccus antrihumi gen. nov., sp. nov., a new member of the family Dermacoccaceae isolated from a cave.</title>
        <authorList>
            <person name="Schumann P."/>
            <person name="Kim I.S."/>
        </authorList>
    </citation>
    <scope>NUCLEOTIDE SEQUENCE [LARGE SCALE GENOMIC DNA]</scope>
    <source>
        <strain evidence="9 10">C5-26</strain>
    </source>
</reference>
<dbReference type="PROSITE" id="PS51078">
    <property type="entry name" value="ICLR_ED"/>
    <property type="match status" value="1"/>
</dbReference>
<reference evidence="9 10" key="1">
    <citation type="submission" date="2019-05" db="EMBL/GenBank/DDBJ databases">
        <authorList>
            <person name="Lee S.D."/>
        </authorList>
    </citation>
    <scope>NUCLEOTIDE SEQUENCE [LARGE SCALE GENOMIC DNA]</scope>
    <source>
        <strain evidence="9 10">C5-26</strain>
    </source>
</reference>
<dbReference type="GO" id="GO:0003700">
    <property type="term" value="F:DNA-binding transcription factor activity"/>
    <property type="evidence" value="ECO:0007669"/>
    <property type="project" value="TreeGrafter"/>
</dbReference>
<dbReference type="InterPro" id="IPR005471">
    <property type="entry name" value="Tscrpt_reg_IclR_N"/>
</dbReference>
<dbReference type="InterPro" id="IPR014757">
    <property type="entry name" value="Tscrpt_reg_IclR_C"/>
</dbReference>
<keyword evidence="2" id="KW-0805">Transcription regulation</keyword>
<dbReference type="Gene3D" id="1.10.10.10">
    <property type="entry name" value="Winged helix-like DNA-binding domain superfamily/Winged helix DNA-binding domain"/>
    <property type="match status" value="1"/>
</dbReference>
<keyword evidence="4" id="KW-0804">Transcription</keyword>
<dbReference type="SUPFAM" id="SSF46785">
    <property type="entry name" value="Winged helix' DNA-binding domain"/>
    <property type="match status" value="1"/>
</dbReference>
<keyword evidence="1" id="KW-0319">Glycerol metabolism</keyword>
<dbReference type="GO" id="GO:0045892">
    <property type="term" value="P:negative regulation of DNA-templated transcription"/>
    <property type="evidence" value="ECO:0007669"/>
    <property type="project" value="TreeGrafter"/>
</dbReference>
<evidence type="ECO:0000256" key="1">
    <source>
        <dbReference type="ARBA" id="ARBA00022798"/>
    </source>
</evidence>
<dbReference type="GO" id="GO:0003677">
    <property type="term" value="F:DNA binding"/>
    <property type="evidence" value="ECO:0007669"/>
    <property type="project" value="UniProtKB-KW"/>
</dbReference>
<dbReference type="GO" id="GO:0006071">
    <property type="term" value="P:glycerol metabolic process"/>
    <property type="evidence" value="ECO:0007669"/>
    <property type="project" value="UniProtKB-KW"/>
</dbReference>
<dbReference type="AlphaFoldDB" id="A0A563E8K4"/>
<dbReference type="SUPFAM" id="SSF55781">
    <property type="entry name" value="GAF domain-like"/>
    <property type="match status" value="1"/>
</dbReference>
<evidence type="ECO:0000256" key="5">
    <source>
        <dbReference type="ARBA" id="ARBA00058938"/>
    </source>
</evidence>
<evidence type="ECO:0000259" key="8">
    <source>
        <dbReference type="PROSITE" id="PS51078"/>
    </source>
</evidence>
<dbReference type="FunFam" id="1.10.10.10:FF:000056">
    <property type="entry name" value="IclR family transcriptional regulator"/>
    <property type="match status" value="1"/>
</dbReference>
<evidence type="ECO:0000256" key="2">
    <source>
        <dbReference type="ARBA" id="ARBA00023015"/>
    </source>
</evidence>
<evidence type="ECO:0000313" key="10">
    <source>
        <dbReference type="Proteomes" id="UP000320244"/>
    </source>
</evidence>
<dbReference type="Proteomes" id="UP000320244">
    <property type="component" value="Unassembled WGS sequence"/>
</dbReference>
<dbReference type="Pfam" id="PF09339">
    <property type="entry name" value="HTH_IclR"/>
    <property type="match status" value="1"/>
</dbReference>
<evidence type="ECO:0000259" key="7">
    <source>
        <dbReference type="PROSITE" id="PS51077"/>
    </source>
</evidence>
<gene>
    <name evidence="9" type="ORF">FGL98_00120</name>
</gene>
<feature type="domain" description="HTH iclR-type" evidence="7">
    <location>
        <begin position="16"/>
        <end position="78"/>
    </location>
</feature>
<dbReference type="EMBL" id="VCQV01000001">
    <property type="protein sequence ID" value="TWP38856.1"/>
    <property type="molecule type" value="Genomic_DNA"/>
</dbReference>
<proteinExistence type="predicted"/>
<dbReference type="PANTHER" id="PTHR30136:SF24">
    <property type="entry name" value="HTH-TYPE TRANSCRIPTIONAL REPRESSOR ALLR"/>
    <property type="match status" value="1"/>
</dbReference>
<dbReference type="InterPro" id="IPR036388">
    <property type="entry name" value="WH-like_DNA-bd_sf"/>
</dbReference>
<dbReference type="PANTHER" id="PTHR30136">
    <property type="entry name" value="HELIX-TURN-HELIX TRANSCRIPTIONAL REGULATOR, ICLR FAMILY"/>
    <property type="match status" value="1"/>
</dbReference>
<keyword evidence="10" id="KW-1185">Reference proteome</keyword>
<comment type="function">
    <text evidence="5">May be an activator protein for the gylABX operon.</text>
</comment>
<dbReference type="Gene3D" id="3.30.450.40">
    <property type="match status" value="1"/>
</dbReference>
<dbReference type="SMART" id="SM00346">
    <property type="entry name" value="HTH_ICLR"/>
    <property type="match status" value="1"/>
</dbReference>
<dbReference type="InterPro" id="IPR036390">
    <property type="entry name" value="WH_DNA-bd_sf"/>
</dbReference>
<feature type="domain" description="IclR-ED" evidence="8">
    <location>
        <begin position="79"/>
        <end position="261"/>
    </location>
</feature>